<feature type="transmembrane region" description="Helical" evidence="1">
    <location>
        <begin position="30"/>
        <end position="49"/>
    </location>
</feature>
<proteinExistence type="predicted"/>
<keyword evidence="3" id="KW-1185">Reference proteome</keyword>
<protein>
    <submittedName>
        <fullName evidence="2">Uncharacterized protein</fullName>
    </submittedName>
</protein>
<organism evidence="2 3">
    <name type="scientific">Podarcis muralis</name>
    <name type="common">Wall lizard</name>
    <name type="synonym">Lacerta muralis</name>
    <dbReference type="NCBI Taxonomy" id="64176"/>
    <lineage>
        <taxon>Eukaryota</taxon>
        <taxon>Metazoa</taxon>
        <taxon>Chordata</taxon>
        <taxon>Craniata</taxon>
        <taxon>Vertebrata</taxon>
        <taxon>Euteleostomi</taxon>
        <taxon>Lepidosauria</taxon>
        <taxon>Squamata</taxon>
        <taxon>Bifurcata</taxon>
        <taxon>Unidentata</taxon>
        <taxon>Episquamata</taxon>
        <taxon>Laterata</taxon>
        <taxon>Lacertibaenia</taxon>
        <taxon>Lacertidae</taxon>
        <taxon>Podarcis</taxon>
    </lineage>
</organism>
<reference evidence="2" key="2">
    <citation type="submission" date="2025-08" db="UniProtKB">
        <authorList>
            <consortium name="Ensembl"/>
        </authorList>
    </citation>
    <scope>IDENTIFICATION</scope>
</reference>
<accession>A0A670K8J1</accession>
<keyword evidence="1" id="KW-0472">Membrane</keyword>
<evidence type="ECO:0000313" key="2">
    <source>
        <dbReference type="Ensembl" id="ENSPMRP00000032655.1"/>
    </source>
</evidence>
<name>A0A670K8J1_PODMU</name>
<sequence>MWFLKTLDLTLIRLGAVTRTTNGSSGLQPWLVGLAAVLGFLGVIFVVSLSQLEWDPKKPSSPTPSAPLSPLTTLFSLQGWRREVDEHRPSVNIVAFVMVCVCVCLCVYFVLF</sequence>
<keyword evidence="1" id="KW-0812">Transmembrane</keyword>
<dbReference type="Ensembl" id="ENSPMRT00000034628.1">
    <property type="protein sequence ID" value="ENSPMRP00000032655.1"/>
    <property type="gene ID" value="ENSPMRG00000021159.1"/>
</dbReference>
<keyword evidence="1" id="KW-1133">Transmembrane helix</keyword>
<dbReference type="Proteomes" id="UP000472272">
    <property type="component" value="Chromosome 18"/>
</dbReference>
<reference evidence="2 3" key="1">
    <citation type="journal article" date="2019" name="Proc. Natl. Acad. Sci. U.S.A.">
        <title>Regulatory changes in pterin and carotenoid genes underlie balanced color polymorphisms in the wall lizard.</title>
        <authorList>
            <person name="Andrade P."/>
            <person name="Pinho C."/>
            <person name="Perez I de Lanuza G."/>
            <person name="Afonso S."/>
            <person name="Brejcha J."/>
            <person name="Rubin C.J."/>
            <person name="Wallerman O."/>
            <person name="Pereira P."/>
            <person name="Sabatino S.J."/>
            <person name="Bellati A."/>
            <person name="Pellitteri-Rosa D."/>
            <person name="Bosakova Z."/>
            <person name="Bunikis I."/>
            <person name="Carretero M.A."/>
            <person name="Feiner N."/>
            <person name="Marsik P."/>
            <person name="Pauperio F."/>
            <person name="Salvi D."/>
            <person name="Soler L."/>
            <person name="While G.M."/>
            <person name="Uller T."/>
            <person name="Font E."/>
            <person name="Andersson L."/>
            <person name="Carneiro M."/>
        </authorList>
    </citation>
    <scope>NUCLEOTIDE SEQUENCE</scope>
</reference>
<reference evidence="2" key="3">
    <citation type="submission" date="2025-09" db="UniProtKB">
        <authorList>
            <consortium name="Ensembl"/>
        </authorList>
    </citation>
    <scope>IDENTIFICATION</scope>
</reference>
<dbReference type="AlphaFoldDB" id="A0A670K8J1"/>
<evidence type="ECO:0000256" key="1">
    <source>
        <dbReference type="SAM" id="Phobius"/>
    </source>
</evidence>
<evidence type="ECO:0000313" key="3">
    <source>
        <dbReference type="Proteomes" id="UP000472272"/>
    </source>
</evidence>
<feature type="transmembrane region" description="Helical" evidence="1">
    <location>
        <begin position="91"/>
        <end position="111"/>
    </location>
</feature>